<evidence type="ECO:0000256" key="1">
    <source>
        <dbReference type="SAM" id="MobiDB-lite"/>
    </source>
</evidence>
<proteinExistence type="predicted"/>
<accession>A0A8T0KG74</accession>
<organism evidence="3 4">
    <name type="scientific">Phaseolus angularis</name>
    <name type="common">Azuki bean</name>
    <name type="synonym">Vigna angularis</name>
    <dbReference type="NCBI Taxonomy" id="3914"/>
    <lineage>
        <taxon>Eukaryota</taxon>
        <taxon>Viridiplantae</taxon>
        <taxon>Streptophyta</taxon>
        <taxon>Embryophyta</taxon>
        <taxon>Tracheophyta</taxon>
        <taxon>Spermatophyta</taxon>
        <taxon>Magnoliopsida</taxon>
        <taxon>eudicotyledons</taxon>
        <taxon>Gunneridae</taxon>
        <taxon>Pentapetalae</taxon>
        <taxon>rosids</taxon>
        <taxon>fabids</taxon>
        <taxon>Fabales</taxon>
        <taxon>Fabaceae</taxon>
        <taxon>Papilionoideae</taxon>
        <taxon>50 kb inversion clade</taxon>
        <taxon>NPAAA clade</taxon>
        <taxon>indigoferoid/millettioid clade</taxon>
        <taxon>Phaseoleae</taxon>
        <taxon>Vigna</taxon>
    </lineage>
</organism>
<dbReference type="EMBL" id="JABFOF010000004">
    <property type="protein sequence ID" value="KAG2398890.1"/>
    <property type="molecule type" value="Genomic_DNA"/>
</dbReference>
<protein>
    <recommendedName>
        <fullName evidence="2">DUF8039 domain-containing protein</fullName>
    </recommendedName>
</protein>
<sequence length="726" mass="82352">MSSDAPSGDLPPSQGADDIHKPTRKKGRSGTRLRELVATRNADHRLPIRFDMQTCKPLGENSTKFISYVALLGRSKASILCDDWDHVPENVKNQIWQSILVTYDVPNTDLLRTKWISYVGERWKNFKTMLTSHYIYGSKTDKSPCEKYQFLDEETWQAFKLKRLDPVFQAKRRAAQEIAKKNVHPHILSRGGYEKLEQKMMKEASASNPIGASDTSTITRLPRHVTWKRARQRPSGEYTSEETASIARRIDELVEHSTQGTFTPEGREDILAVAIGRPEHSGRVRGVGKFIGIRQFFGPPTSHHSKAHVSEEVLKGIREEIRQEMREEISEMKKEYGDMRAQLLADVRAELASSSSQPRNLPQPSNLCISTKESCDVSPQNASPTIDADYELFSDDALQCLVALGKMYTLGSTIHHETITADMMRVVVVDVRNATAGVPVPTEDVQTVGHALGNFILWPLRLSRAIVKKQEDMNESLQQQLQPPQHIILEQLGVLAVKISLSPIELQMPPEVTNRTSSLSFFICQRDIFEILSGTDMLCISVLQLWLLYLHRLTIEKKNDHIYGFIDPVAIQGVGNKGEEVQNYLLEAFVNGKKQVYLAPYLQQGHWQLLLILPQQFLVVLLCSLHKKPHTLAIKNTLILVVEAYSRLQGTHIVSRKKLQFIAPTCSRQPGSFECGYYVMRHMQKIISANIIDSWKLIFDDTSPMEQHVIKDVREQWAAFLLTICK</sequence>
<evidence type="ECO:0000313" key="3">
    <source>
        <dbReference type="EMBL" id="KAG2398890.1"/>
    </source>
</evidence>
<dbReference type="InterPro" id="IPR038765">
    <property type="entry name" value="Papain-like_cys_pep_sf"/>
</dbReference>
<dbReference type="PANTHER" id="PTHR33018">
    <property type="entry name" value="OS10G0338966 PROTEIN-RELATED"/>
    <property type="match status" value="1"/>
</dbReference>
<dbReference type="Gene3D" id="3.40.395.10">
    <property type="entry name" value="Adenoviral Proteinase, Chain A"/>
    <property type="match status" value="1"/>
</dbReference>
<gene>
    <name evidence="3" type="ORF">HKW66_Vig0086290</name>
</gene>
<dbReference type="AlphaFoldDB" id="A0A8T0KG74"/>
<dbReference type="InterPro" id="IPR058352">
    <property type="entry name" value="DUF8039"/>
</dbReference>
<reference evidence="3 4" key="1">
    <citation type="submission" date="2020-05" db="EMBL/GenBank/DDBJ databases">
        <title>Vigna angularis (adzuki bean) Var. LongXiaoDou No. 4 denovo assembly.</title>
        <authorList>
            <person name="Xiang H."/>
        </authorList>
    </citation>
    <scope>NUCLEOTIDE SEQUENCE [LARGE SCALE GENOMIC DNA]</scope>
    <source>
        <tissue evidence="3">Leaf</tissue>
    </source>
</reference>
<dbReference type="PANTHER" id="PTHR33018:SF34">
    <property type="entry name" value="OS02G0472350 PROTEIN"/>
    <property type="match status" value="1"/>
</dbReference>
<name>A0A8T0KG74_PHAAN</name>
<dbReference type="Proteomes" id="UP000743370">
    <property type="component" value="Unassembled WGS sequence"/>
</dbReference>
<feature type="compositionally biased region" description="Basic residues" evidence="1">
    <location>
        <begin position="22"/>
        <end position="31"/>
    </location>
</feature>
<dbReference type="SUPFAM" id="SSF54001">
    <property type="entry name" value="Cysteine proteinases"/>
    <property type="match status" value="1"/>
</dbReference>
<comment type="caution">
    <text evidence="3">The sequence shown here is derived from an EMBL/GenBank/DDBJ whole genome shotgun (WGS) entry which is preliminary data.</text>
</comment>
<evidence type="ECO:0000313" key="4">
    <source>
        <dbReference type="Proteomes" id="UP000743370"/>
    </source>
</evidence>
<dbReference type="Pfam" id="PF26133">
    <property type="entry name" value="DUF8039"/>
    <property type="match status" value="1"/>
</dbReference>
<evidence type="ECO:0000259" key="2">
    <source>
        <dbReference type="Pfam" id="PF26133"/>
    </source>
</evidence>
<feature type="region of interest" description="Disordered" evidence="1">
    <location>
        <begin position="1"/>
        <end position="31"/>
    </location>
</feature>
<feature type="domain" description="DUF8039" evidence="2">
    <location>
        <begin position="397"/>
        <end position="461"/>
    </location>
</feature>